<sequence>MRLELYFMQPTTQTTPRVTRLYTASANAFAFASQPTIGSWTAAPTRSLLCPADASVDFLQRQRTRFRVPGPVFVPAIGKPTLTCDGCSRSHQANNTPSRYPNALRTAASTHRNRTRFKRVVPAHDNPRNRADGTCNATPNRSCSFPSTEEQGALTQATDDETHGGQTPARGGVKGLDCARSVERPKSVDPTLRLARSPPGHPTAGLHSLGVPARTPTPVPAIGLVSPHPPRTRARVHLPAFASPQWWLSPVPARKPNTRMCTLAPPASARTGFCARPRTRHLRLRPVLACLTSVLVVASSSLWPPHRRRARRRPLIAAVLVVAPSSPSPPPRAMSPYTYTNANPDLLSYRTNYPHLPSPPPSGESSSDSDSSASSPTTSPAKLTTPSSPPPPYSGVPSPPSSSTMLSTVTRYQRTHQPTQHRPKPILTSNPFPCYDPCQSSMTTNPTRVAFAPISPISPVSRRSRPLLPINEHAEDPIDTALEKQTIEDDEYDCGWAMDLGTESSPSLSGSPSPGYFGASSHSSSASASTASLFGTNGGGAVYKRESESESDAGERLLREWAVAVTGKGEVVTPPVPAGKRTSVRCAASGLDEDGRGEQESECQSDSVSRSGTKAIEIVAFALSTGVLVVAPSSPSCSSSPHHHRRARRRLLIAVVLVRPHHRRARRRPLITVASSTPSCSSSPLHHRRRLLNTVVLPLLSFSSSSPRFLCHRHVHPRLGLVVAAVLIVAIAISLVAVTIVIMLVVAVAFTSLSLLCSPPLSRFPRHRCALSLGDFVTSTLPNIE</sequence>
<gene>
    <name evidence="3" type="ORF">DFP72DRAFT_1076224</name>
</gene>
<keyword evidence="2" id="KW-0812">Transmembrane</keyword>
<keyword evidence="2" id="KW-0472">Membrane</keyword>
<keyword evidence="2" id="KW-1133">Transmembrane helix</keyword>
<feature type="transmembrane region" description="Helical" evidence="2">
    <location>
        <begin position="722"/>
        <end position="755"/>
    </location>
</feature>
<feature type="region of interest" description="Disordered" evidence="1">
    <location>
        <begin position="348"/>
        <end position="432"/>
    </location>
</feature>
<dbReference type="EMBL" id="JACGCI010000091">
    <property type="protein sequence ID" value="KAF6746532.1"/>
    <property type="molecule type" value="Genomic_DNA"/>
</dbReference>
<dbReference type="Proteomes" id="UP000521943">
    <property type="component" value="Unassembled WGS sequence"/>
</dbReference>
<organism evidence="3 4">
    <name type="scientific">Ephemerocybe angulata</name>
    <dbReference type="NCBI Taxonomy" id="980116"/>
    <lineage>
        <taxon>Eukaryota</taxon>
        <taxon>Fungi</taxon>
        <taxon>Dikarya</taxon>
        <taxon>Basidiomycota</taxon>
        <taxon>Agaricomycotina</taxon>
        <taxon>Agaricomycetes</taxon>
        <taxon>Agaricomycetidae</taxon>
        <taxon>Agaricales</taxon>
        <taxon>Agaricineae</taxon>
        <taxon>Psathyrellaceae</taxon>
        <taxon>Ephemerocybe</taxon>
    </lineage>
</organism>
<feature type="compositionally biased region" description="Polar residues" evidence="1">
    <location>
        <begin position="404"/>
        <end position="418"/>
    </location>
</feature>
<comment type="caution">
    <text evidence="3">The sequence shown here is derived from an EMBL/GenBank/DDBJ whole genome shotgun (WGS) entry which is preliminary data.</text>
</comment>
<protein>
    <submittedName>
        <fullName evidence="3">Uncharacterized protein</fullName>
    </submittedName>
</protein>
<feature type="region of interest" description="Disordered" evidence="1">
    <location>
        <begin position="122"/>
        <end position="212"/>
    </location>
</feature>
<evidence type="ECO:0000313" key="4">
    <source>
        <dbReference type="Proteomes" id="UP000521943"/>
    </source>
</evidence>
<feature type="compositionally biased region" description="Polar residues" evidence="1">
    <location>
        <begin position="135"/>
        <end position="157"/>
    </location>
</feature>
<accession>A0A8H6HHZ8</accession>
<evidence type="ECO:0000313" key="3">
    <source>
        <dbReference type="EMBL" id="KAF6746532.1"/>
    </source>
</evidence>
<reference evidence="3 4" key="1">
    <citation type="submission" date="2020-07" db="EMBL/GenBank/DDBJ databases">
        <title>Comparative genomics of pyrophilous fungi reveals a link between fire events and developmental genes.</title>
        <authorList>
            <consortium name="DOE Joint Genome Institute"/>
            <person name="Steindorff A.S."/>
            <person name="Carver A."/>
            <person name="Calhoun S."/>
            <person name="Stillman K."/>
            <person name="Liu H."/>
            <person name="Lipzen A."/>
            <person name="Pangilinan J."/>
            <person name="Labutti K."/>
            <person name="Bruns T.D."/>
            <person name="Grigoriev I.V."/>
        </authorList>
    </citation>
    <scope>NUCLEOTIDE SEQUENCE [LARGE SCALE GENOMIC DNA]</scope>
    <source>
        <strain evidence="3 4">CBS 144469</strain>
    </source>
</reference>
<dbReference type="AlphaFoldDB" id="A0A8H6HHZ8"/>
<name>A0A8H6HHZ8_9AGAR</name>
<feature type="region of interest" description="Disordered" evidence="1">
    <location>
        <begin position="497"/>
        <end position="522"/>
    </location>
</feature>
<feature type="compositionally biased region" description="Low complexity" evidence="1">
    <location>
        <begin position="504"/>
        <end position="522"/>
    </location>
</feature>
<feature type="compositionally biased region" description="Pro residues" evidence="1">
    <location>
        <begin position="387"/>
        <end position="400"/>
    </location>
</feature>
<feature type="compositionally biased region" description="Low complexity" evidence="1">
    <location>
        <begin position="363"/>
        <end position="386"/>
    </location>
</feature>
<evidence type="ECO:0000256" key="1">
    <source>
        <dbReference type="SAM" id="MobiDB-lite"/>
    </source>
</evidence>
<keyword evidence="4" id="KW-1185">Reference proteome</keyword>
<evidence type="ECO:0000256" key="2">
    <source>
        <dbReference type="SAM" id="Phobius"/>
    </source>
</evidence>
<proteinExistence type="predicted"/>